<evidence type="ECO:0000256" key="1">
    <source>
        <dbReference type="ARBA" id="ARBA00001947"/>
    </source>
</evidence>
<dbReference type="InterPro" id="IPR051156">
    <property type="entry name" value="Mito/Outer_Membr_Metalloprot"/>
</dbReference>
<evidence type="ECO:0000256" key="6">
    <source>
        <dbReference type="ARBA" id="ARBA00023049"/>
    </source>
</evidence>
<dbReference type="CDD" id="cd07324">
    <property type="entry name" value="M48C_Oma1-like"/>
    <property type="match status" value="1"/>
</dbReference>
<comment type="cofactor">
    <cofactor evidence="1">
        <name>Zn(2+)</name>
        <dbReference type="ChEBI" id="CHEBI:29105"/>
    </cofactor>
</comment>
<gene>
    <name evidence="9" type="ORF">ACFONP_00985</name>
</gene>
<dbReference type="EMBL" id="JBHRVA010000002">
    <property type="protein sequence ID" value="MFC3301305.1"/>
    <property type="molecule type" value="Genomic_DNA"/>
</dbReference>
<dbReference type="Gene3D" id="3.30.2010.10">
    <property type="entry name" value="Metalloproteases ('zincins'), catalytic domain"/>
    <property type="match status" value="1"/>
</dbReference>
<evidence type="ECO:0000313" key="10">
    <source>
        <dbReference type="Proteomes" id="UP001595607"/>
    </source>
</evidence>
<evidence type="ECO:0000256" key="5">
    <source>
        <dbReference type="ARBA" id="ARBA00022833"/>
    </source>
</evidence>
<keyword evidence="10" id="KW-1185">Reference proteome</keyword>
<dbReference type="Gene3D" id="1.25.40.10">
    <property type="entry name" value="Tetratricopeptide repeat domain"/>
    <property type="match status" value="1"/>
</dbReference>
<dbReference type="GO" id="GO:0008237">
    <property type="term" value="F:metallopeptidase activity"/>
    <property type="evidence" value="ECO:0007669"/>
    <property type="project" value="UniProtKB-KW"/>
</dbReference>
<evidence type="ECO:0000256" key="4">
    <source>
        <dbReference type="ARBA" id="ARBA00022801"/>
    </source>
</evidence>
<comment type="caution">
    <text evidence="9">The sequence shown here is derived from an EMBL/GenBank/DDBJ whole genome shotgun (WGS) entry which is preliminary data.</text>
</comment>
<dbReference type="RefSeq" id="WP_189572056.1">
    <property type="nucleotide sequence ID" value="NZ_BMXU01000001.1"/>
</dbReference>
<evidence type="ECO:0000256" key="2">
    <source>
        <dbReference type="ARBA" id="ARBA00022670"/>
    </source>
</evidence>
<dbReference type="Pfam" id="PF01435">
    <property type="entry name" value="Peptidase_M48"/>
    <property type="match status" value="1"/>
</dbReference>
<feature type="chain" id="PRO_5045140942" evidence="7">
    <location>
        <begin position="24"/>
        <end position="454"/>
    </location>
</feature>
<evidence type="ECO:0000259" key="8">
    <source>
        <dbReference type="Pfam" id="PF01435"/>
    </source>
</evidence>
<keyword evidence="4 9" id="KW-0378">Hydrolase</keyword>
<dbReference type="InterPro" id="IPR011990">
    <property type="entry name" value="TPR-like_helical_dom_sf"/>
</dbReference>
<keyword evidence="7" id="KW-0732">Signal</keyword>
<sequence length="454" mass="49523">MFRWRSFVLLFAGWAFFCAQASAQVLLRDAEIEEWLYDMSEPLWQVAGLPDGSVEILLIGDPTPNAFAGASSGLKMGIHTGLITLADTPNEVEGVIAHETGHLAGGHSARTAEAMAKASKPRLLGLMVGAALLAAGAPAGAGLTAMGLGQAAALDTYLGYSRGQESAADQAGLTYLDEVGSSARGLLDFFDVLKNQQLIRANQPQPYFQTHPLAVQRVARLRNRAEASPYWDERDSPEEIAKLRLIQAKIHGFLNDPNVTLRMYPLTDQSDAARYARAVAYYRSSDLPAAMREIDRLLADYPDNPYYYELKGQMLFEHGKAADAIAPHRTSAELAPQHALLKINLARALVATDRDENVAEAIGILEEALRLERDNGFAWAVLARARSHQGDDTLALLAQAEAEYHSNDPVAAHRFASLAKDKLTVGTPEHQQALDIIVATAEIAQQARRQPRRR</sequence>
<dbReference type="SUPFAM" id="SSF48452">
    <property type="entry name" value="TPR-like"/>
    <property type="match status" value="1"/>
</dbReference>
<evidence type="ECO:0000256" key="3">
    <source>
        <dbReference type="ARBA" id="ARBA00022723"/>
    </source>
</evidence>
<accession>A0ABV7M960</accession>
<organism evidence="9 10">
    <name type="scientific">Parvularcula lutaonensis</name>
    <dbReference type="NCBI Taxonomy" id="491923"/>
    <lineage>
        <taxon>Bacteria</taxon>
        <taxon>Pseudomonadati</taxon>
        <taxon>Pseudomonadota</taxon>
        <taxon>Alphaproteobacteria</taxon>
        <taxon>Parvularculales</taxon>
        <taxon>Parvularculaceae</taxon>
        <taxon>Parvularcula</taxon>
    </lineage>
</organism>
<dbReference type="PANTHER" id="PTHR22726">
    <property type="entry name" value="METALLOENDOPEPTIDASE OMA1"/>
    <property type="match status" value="1"/>
</dbReference>
<reference evidence="10" key="1">
    <citation type="journal article" date="2019" name="Int. J. Syst. Evol. Microbiol.">
        <title>The Global Catalogue of Microorganisms (GCM) 10K type strain sequencing project: providing services to taxonomists for standard genome sequencing and annotation.</title>
        <authorList>
            <consortium name="The Broad Institute Genomics Platform"/>
            <consortium name="The Broad Institute Genome Sequencing Center for Infectious Disease"/>
            <person name="Wu L."/>
            <person name="Ma J."/>
        </authorList>
    </citation>
    <scope>NUCLEOTIDE SEQUENCE [LARGE SCALE GENOMIC DNA]</scope>
    <source>
        <strain evidence="10">KCTC 22245</strain>
    </source>
</reference>
<evidence type="ECO:0000256" key="7">
    <source>
        <dbReference type="SAM" id="SignalP"/>
    </source>
</evidence>
<keyword evidence="6 9" id="KW-0482">Metalloprotease</keyword>
<dbReference type="EC" id="3.4.24.-" evidence="9"/>
<feature type="signal peptide" evidence="7">
    <location>
        <begin position="1"/>
        <end position="23"/>
    </location>
</feature>
<keyword evidence="5" id="KW-0862">Zinc</keyword>
<dbReference type="Proteomes" id="UP001595607">
    <property type="component" value="Unassembled WGS sequence"/>
</dbReference>
<evidence type="ECO:0000313" key="9">
    <source>
        <dbReference type="EMBL" id="MFC3301305.1"/>
    </source>
</evidence>
<feature type="domain" description="Peptidase M48" evidence="8">
    <location>
        <begin position="33"/>
        <end position="224"/>
    </location>
</feature>
<proteinExistence type="predicted"/>
<dbReference type="InterPro" id="IPR001915">
    <property type="entry name" value="Peptidase_M48"/>
</dbReference>
<dbReference type="PANTHER" id="PTHR22726:SF1">
    <property type="entry name" value="METALLOENDOPEPTIDASE OMA1, MITOCHONDRIAL"/>
    <property type="match status" value="1"/>
</dbReference>
<keyword evidence="2" id="KW-0645">Protease</keyword>
<name>A0ABV7M960_9PROT</name>
<keyword evidence="3" id="KW-0479">Metal-binding</keyword>
<protein>
    <submittedName>
        <fullName evidence="9">M48 family metalloprotease</fullName>
        <ecNumber evidence="9">3.4.24.-</ecNumber>
    </submittedName>
</protein>